<name>A0ACB0INM7_TRIPR</name>
<organism evidence="1 2">
    <name type="scientific">Trifolium pratense</name>
    <name type="common">Red clover</name>
    <dbReference type="NCBI Taxonomy" id="57577"/>
    <lineage>
        <taxon>Eukaryota</taxon>
        <taxon>Viridiplantae</taxon>
        <taxon>Streptophyta</taxon>
        <taxon>Embryophyta</taxon>
        <taxon>Tracheophyta</taxon>
        <taxon>Spermatophyta</taxon>
        <taxon>Magnoliopsida</taxon>
        <taxon>eudicotyledons</taxon>
        <taxon>Gunneridae</taxon>
        <taxon>Pentapetalae</taxon>
        <taxon>rosids</taxon>
        <taxon>fabids</taxon>
        <taxon>Fabales</taxon>
        <taxon>Fabaceae</taxon>
        <taxon>Papilionoideae</taxon>
        <taxon>50 kb inversion clade</taxon>
        <taxon>NPAAA clade</taxon>
        <taxon>Hologalegina</taxon>
        <taxon>IRL clade</taxon>
        <taxon>Trifolieae</taxon>
        <taxon>Trifolium</taxon>
    </lineage>
</organism>
<dbReference type="EMBL" id="CASHSV030000002">
    <property type="protein sequence ID" value="CAJ2634098.1"/>
    <property type="molecule type" value="Genomic_DNA"/>
</dbReference>
<accession>A0ACB0INM7</accession>
<comment type="caution">
    <text evidence="1">The sequence shown here is derived from an EMBL/GenBank/DDBJ whole genome shotgun (WGS) entry which is preliminary data.</text>
</comment>
<proteinExistence type="predicted"/>
<gene>
    <name evidence="1" type="ORF">MILVUS5_LOCUS5086</name>
</gene>
<reference evidence="1" key="1">
    <citation type="submission" date="2023-10" db="EMBL/GenBank/DDBJ databases">
        <authorList>
            <person name="Rodriguez Cubillos JULIANA M."/>
            <person name="De Vega J."/>
        </authorList>
    </citation>
    <scope>NUCLEOTIDE SEQUENCE</scope>
</reference>
<evidence type="ECO:0000313" key="2">
    <source>
        <dbReference type="Proteomes" id="UP001177021"/>
    </source>
</evidence>
<sequence length="297" mass="33073">MPIASRRKRTKQAKKKTKPFTLPNQHSTASVQLQTKGFFVSENQSKMEGNLNGTLEKTEKVEEESLSEDKDVAVEVSADDDFDGKSKSQSDTKDDVDVDIDEHVDSDKVVEETENVSETVAESSDAIEANQVENIVASEEDEELKLKEEKGENFEVEQTELATSKDNNEVVETVKDMTVDEEENVLSSTDVVSISREVVLETSDPKSDYEVEKVVPPKGIEEQLDVQESSSYESAKESLQPSSNVVDYESNSVTEQDKIEESKGIENQGSIFVVTQRQQTSWKSCCGLFEILGHGDR</sequence>
<protein>
    <submittedName>
        <fullName evidence="1">Uncharacterized protein</fullName>
    </submittedName>
</protein>
<keyword evidence="2" id="KW-1185">Reference proteome</keyword>
<evidence type="ECO:0000313" key="1">
    <source>
        <dbReference type="EMBL" id="CAJ2634098.1"/>
    </source>
</evidence>
<dbReference type="Proteomes" id="UP001177021">
    <property type="component" value="Unassembled WGS sequence"/>
</dbReference>